<dbReference type="Gene3D" id="1.10.3780.10">
    <property type="entry name" value="SusD-like"/>
    <property type="match status" value="1"/>
</dbReference>
<feature type="domain" description="RagB/SusD" evidence="7">
    <location>
        <begin position="273"/>
        <end position="540"/>
    </location>
</feature>
<evidence type="ECO:0000256" key="3">
    <source>
        <dbReference type="ARBA" id="ARBA00022729"/>
    </source>
</evidence>
<dbReference type="Gene3D" id="1.25.40.390">
    <property type="match status" value="1"/>
</dbReference>
<comment type="similarity">
    <text evidence="2">Belongs to the SusD family.</text>
</comment>
<evidence type="ECO:0000313" key="9">
    <source>
        <dbReference type="EMBL" id="WEK35027.1"/>
    </source>
</evidence>
<evidence type="ECO:0000256" key="4">
    <source>
        <dbReference type="ARBA" id="ARBA00023136"/>
    </source>
</evidence>
<name>A0AAJ5WST1_9BACT</name>
<dbReference type="Pfam" id="PF07980">
    <property type="entry name" value="SusD_RagB"/>
    <property type="match status" value="1"/>
</dbReference>
<evidence type="ECO:0000313" key="10">
    <source>
        <dbReference type="Proteomes" id="UP001220610"/>
    </source>
</evidence>
<evidence type="ECO:0000256" key="1">
    <source>
        <dbReference type="ARBA" id="ARBA00004442"/>
    </source>
</evidence>
<dbReference type="InterPro" id="IPR012944">
    <property type="entry name" value="SusD_RagB_dom"/>
</dbReference>
<dbReference type="GO" id="GO:0009279">
    <property type="term" value="C:cell outer membrane"/>
    <property type="evidence" value="ECO:0007669"/>
    <property type="project" value="UniProtKB-SubCell"/>
</dbReference>
<dbReference type="SUPFAM" id="SSF48452">
    <property type="entry name" value="TPR-like"/>
    <property type="match status" value="1"/>
</dbReference>
<evidence type="ECO:0000259" key="8">
    <source>
        <dbReference type="Pfam" id="PF14322"/>
    </source>
</evidence>
<dbReference type="InterPro" id="IPR033985">
    <property type="entry name" value="SusD-like_N"/>
</dbReference>
<dbReference type="EMBL" id="CP119311">
    <property type="protein sequence ID" value="WEK35027.1"/>
    <property type="molecule type" value="Genomic_DNA"/>
</dbReference>
<dbReference type="Proteomes" id="UP001220610">
    <property type="component" value="Chromosome"/>
</dbReference>
<proteinExistence type="inferred from homology"/>
<dbReference type="AlphaFoldDB" id="A0AAJ5WST1"/>
<keyword evidence="4" id="KW-0472">Membrane</keyword>
<comment type="subcellular location">
    <subcellularLocation>
        <location evidence="1">Cell outer membrane</location>
    </subcellularLocation>
</comment>
<keyword evidence="3 6" id="KW-0732">Signal</keyword>
<protein>
    <submittedName>
        <fullName evidence="9">RagB/SusD family nutrient uptake outer membrane protein</fullName>
    </submittedName>
</protein>
<reference evidence="9" key="1">
    <citation type="submission" date="2023-03" db="EMBL/GenBank/DDBJ databases">
        <title>Andean soil-derived lignocellulolytic bacterial consortium as a source of novel taxa and putative plastic-active enzymes.</title>
        <authorList>
            <person name="Diaz-Garcia L."/>
            <person name="Chuvochina M."/>
            <person name="Feuerriegel G."/>
            <person name="Bunk B."/>
            <person name="Sproer C."/>
            <person name="Streit W.R."/>
            <person name="Rodriguez L.M."/>
            <person name="Overmann J."/>
            <person name="Jimenez D.J."/>
        </authorList>
    </citation>
    <scope>NUCLEOTIDE SEQUENCE</scope>
    <source>
        <strain evidence="9">MAG 7</strain>
    </source>
</reference>
<dbReference type="Pfam" id="PF14322">
    <property type="entry name" value="SusD-like_3"/>
    <property type="match status" value="1"/>
</dbReference>
<organism evidence="9 10">
    <name type="scientific">Candidatus Pseudobacter hemicellulosilyticus</name>
    <dbReference type="NCBI Taxonomy" id="3121375"/>
    <lineage>
        <taxon>Bacteria</taxon>
        <taxon>Pseudomonadati</taxon>
        <taxon>Bacteroidota</taxon>
        <taxon>Chitinophagia</taxon>
        <taxon>Chitinophagales</taxon>
        <taxon>Chitinophagaceae</taxon>
        <taxon>Pseudobacter</taxon>
    </lineage>
</organism>
<accession>A0AAJ5WST1</accession>
<keyword evidence="5" id="KW-0998">Cell outer membrane</keyword>
<sequence length="540" mass="61650">MKKHYRILTLLSLLCLLASPSCTKLKDRSYNELIEKEFTPTPGDISAFVGSAYVNWRYLLLFWNGLHRAQENTADGMVIPARPNGWVDGGIFRRIHEHKWTSEDDVVLNCWNRSYEGITNCNRIIYQVETNRIPLGDAKDATIAELKVLRASYYYVLCDLYGNIPIVDKWDVPEGYIPEQSSRQQVFDFIVKEITDNLGLLSEESGPTMYARFNKWAAHFLLAKMYLNAEVFTGTPKWNECIAQCEAIEASENYILEASQKNVFVTENENSKEIILALPIDENYTKDWNSFDIHMQTLQPANQATYNLLYAPWGGICAVPQFINTFDPEDNRYKDNWIRGQQYSATGAPLNCTMGTLTGAPLNFINEVPAIDLSEEIHGLRLGKFEIADGSNVMINNDWPLFRYADVLLMRAESLLRTNRAADAATIVSNVRLRNFPANPGKATVTGPELEVGSIYDYGRRDRHVNTSEGGANIRYGRFLDELGYEFAQEAHRRQDLIRFDVFTKKSWFSHAPNGDYRKLFPIPAQAMRTNNKLNQNDGY</sequence>
<gene>
    <name evidence="9" type="ORF">P0Y53_21270</name>
</gene>
<feature type="chain" id="PRO_5042461842" evidence="6">
    <location>
        <begin position="24"/>
        <end position="540"/>
    </location>
</feature>
<dbReference type="InterPro" id="IPR011990">
    <property type="entry name" value="TPR-like_helical_dom_sf"/>
</dbReference>
<evidence type="ECO:0000256" key="2">
    <source>
        <dbReference type="ARBA" id="ARBA00006275"/>
    </source>
</evidence>
<evidence type="ECO:0000259" key="7">
    <source>
        <dbReference type="Pfam" id="PF07980"/>
    </source>
</evidence>
<evidence type="ECO:0000256" key="6">
    <source>
        <dbReference type="SAM" id="SignalP"/>
    </source>
</evidence>
<evidence type="ECO:0000256" key="5">
    <source>
        <dbReference type="ARBA" id="ARBA00023237"/>
    </source>
</evidence>
<dbReference type="Gene3D" id="1.25.40.10">
    <property type="entry name" value="Tetratricopeptide repeat domain"/>
    <property type="match status" value="1"/>
</dbReference>
<feature type="domain" description="SusD-like N-terminal" evidence="8">
    <location>
        <begin position="92"/>
        <end position="227"/>
    </location>
</feature>
<feature type="signal peptide" evidence="6">
    <location>
        <begin position="1"/>
        <end position="23"/>
    </location>
</feature>